<comment type="caution">
    <text evidence="2">The sequence shown here is derived from an EMBL/GenBank/DDBJ whole genome shotgun (WGS) entry which is preliminary data.</text>
</comment>
<dbReference type="Gene3D" id="3.40.50.10540">
    <property type="entry name" value="Crotonobetainyl-coa:carnitine coa-transferase, domain 1"/>
    <property type="match status" value="1"/>
</dbReference>
<gene>
    <name evidence="2" type="ORF">FG385_03880</name>
</gene>
<evidence type="ECO:0000256" key="1">
    <source>
        <dbReference type="ARBA" id="ARBA00022679"/>
    </source>
</evidence>
<proteinExistence type="predicted"/>
<dbReference type="RefSeq" id="WP_139095167.1">
    <property type="nucleotide sequence ID" value="NZ_VDFW01000002.1"/>
</dbReference>
<dbReference type="Proteomes" id="UP000305546">
    <property type="component" value="Unassembled WGS sequence"/>
</dbReference>
<dbReference type="PANTHER" id="PTHR48207:SF3">
    <property type="entry name" value="SUCCINATE--HYDROXYMETHYLGLUTARATE COA-TRANSFERASE"/>
    <property type="match status" value="1"/>
</dbReference>
<protein>
    <submittedName>
        <fullName evidence="2">CoA transferase</fullName>
    </submittedName>
</protein>
<sequence length="405" mass="43808">MTRPLQDVRVLDLTTVLAGPLCSMMLGDAGADVIKVEPPGGDPSRRMGPPFWGGEGAEFLALNRNKRSMVLNLKKDEDRRTFLELCESADVLVENYRTGVTARLGIGYEEISRINPRIVYCSISGFGRTGPRSDQPAYDAIMQAFTGMMASTGTPGGEPVRANVSICDIGAAMYANQAILLALAARARTGQGQYVEASMFETQIAWLLYRAVGYFATGTAPARKLGSAAPHVVPYEAFPVKDGYVIAGALNDGLFRRMMDAMCLGELGTDPRFAENPKRVANRQELKALLDRRFQEETTEYWVATFTEHGIPHSPLNSVEDVLNDPQTEARQMIVEMDHAKLGAIKMPGPAITLSGTPCRAELPPPGLGEHQAAIIDALGETGTWPARTYLDPDLLSAHGDGAHG</sequence>
<dbReference type="InterPro" id="IPR003673">
    <property type="entry name" value="CoA-Trfase_fam_III"/>
</dbReference>
<dbReference type="InterPro" id="IPR050483">
    <property type="entry name" value="CoA-transferase_III_domain"/>
</dbReference>
<evidence type="ECO:0000313" key="2">
    <source>
        <dbReference type="EMBL" id="TNC29223.1"/>
    </source>
</evidence>
<dbReference type="SUPFAM" id="SSF89796">
    <property type="entry name" value="CoA-transferase family III (CaiB/BaiF)"/>
    <property type="match status" value="1"/>
</dbReference>
<keyword evidence="1 2" id="KW-0808">Transferase</keyword>
<name>A0A5C4M8P0_9PSEU</name>
<dbReference type="Gene3D" id="3.30.1540.10">
    <property type="entry name" value="formyl-coa transferase, domain 3"/>
    <property type="match status" value="1"/>
</dbReference>
<dbReference type="Pfam" id="PF02515">
    <property type="entry name" value="CoA_transf_3"/>
    <property type="match status" value="1"/>
</dbReference>
<dbReference type="InterPro" id="IPR023606">
    <property type="entry name" value="CoA-Trfase_III_dom_1_sf"/>
</dbReference>
<reference evidence="2 3" key="1">
    <citation type="submission" date="2019-06" db="EMBL/GenBank/DDBJ databases">
        <title>Amycolatopsis alkalitolerans sp. nov., isolated from Gastrodia elata Blume.</title>
        <authorList>
            <person name="Narsing Rao M.P."/>
            <person name="Li W.J."/>
        </authorList>
    </citation>
    <scope>NUCLEOTIDE SEQUENCE [LARGE SCALE GENOMIC DNA]</scope>
    <source>
        <strain evidence="2 3">SYSUP0005</strain>
    </source>
</reference>
<organism evidence="2 3">
    <name type="scientific">Amycolatopsis alkalitolerans</name>
    <dbReference type="NCBI Taxonomy" id="2547244"/>
    <lineage>
        <taxon>Bacteria</taxon>
        <taxon>Bacillati</taxon>
        <taxon>Actinomycetota</taxon>
        <taxon>Actinomycetes</taxon>
        <taxon>Pseudonocardiales</taxon>
        <taxon>Pseudonocardiaceae</taxon>
        <taxon>Amycolatopsis</taxon>
    </lineage>
</organism>
<keyword evidence="3" id="KW-1185">Reference proteome</keyword>
<evidence type="ECO:0000313" key="3">
    <source>
        <dbReference type="Proteomes" id="UP000305546"/>
    </source>
</evidence>
<accession>A0A5C4M8P0</accession>
<dbReference type="GO" id="GO:0008410">
    <property type="term" value="F:CoA-transferase activity"/>
    <property type="evidence" value="ECO:0007669"/>
    <property type="project" value="TreeGrafter"/>
</dbReference>
<dbReference type="OrthoDB" id="9797653at2"/>
<dbReference type="InterPro" id="IPR044855">
    <property type="entry name" value="CoA-Trfase_III_dom3_sf"/>
</dbReference>
<dbReference type="EMBL" id="VDFW01000002">
    <property type="protein sequence ID" value="TNC29223.1"/>
    <property type="molecule type" value="Genomic_DNA"/>
</dbReference>
<dbReference type="PANTHER" id="PTHR48207">
    <property type="entry name" value="SUCCINATE--HYDROXYMETHYLGLUTARATE COA-TRANSFERASE"/>
    <property type="match status" value="1"/>
</dbReference>
<dbReference type="AlphaFoldDB" id="A0A5C4M8P0"/>